<reference evidence="8 9" key="1">
    <citation type="journal article" date="2008" name="Nature">
        <title>The Trichoplax genome and the nature of placozoans.</title>
        <authorList>
            <person name="Srivastava M."/>
            <person name="Begovic E."/>
            <person name="Chapman J."/>
            <person name="Putnam N.H."/>
            <person name="Hellsten U."/>
            <person name="Kawashima T."/>
            <person name="Kuo A."/>
            <person name="Mitros T."/>
            <person name="Salamov A."/>
            <person name="Carpenter M.L."/>
            <person name="Signorovitch A.Y."/>
            <person name="Moreno M.A."/>
            <person name="Kamm K."/>
            <person name="Grimwood J."/>
            <person name="Schmutz J."/>
            <person name="Shapiro H."/>
            <person name="Grigoriev I.V."/>
            <person name="Buss L.W."/>
            <person name="Schierwater B."/>
            <person name="Dellaporta S.L."/>
            <person name="Rokhsar D.S."/>
        </authorList>
    </citation>
    <scope>NUCLEOTIDE SEQUENCE [LARGE SCALE GENOMIC DNA]</scope>
    <source>
        <strain evidence="8 9">Grell-BS-1999</strain>
    </source>
</reference>
<proteinExistence type="inferred from homology"/>
<dbReference type="GO" id="GO:0016192">
    <property type="term" value="P:vesicle-mediated transport"/>
    <property type="evidence" value="ECO:0000318"/>
    <property type="project" value="GO_Central"/>
</dbReference>
<evidence type="ECO:0000256" key="7">
    <source>
        <dbReference type="SAM" id="Phobius"/>
    </source>
</evidence>
<evidence type="ECO:0000256" key="2">
    <source>
        <dbReference type="ARBA" id="ARBA00008462"/>
    </source>
</evidence>
<dbReference type="InParanoid" id="B3RY75"/>
<evidence type="ECO:0000256" key="1">
    <source>
        <dbReference type="ARBA" id="ARBA00004477"/>
    </source>
</evidence>
<evidence type="ECO:0000313" key="8">
    <source>
        <dbReference type="EMBL" id="EDV24985.1"/>
    </source>
</evidence>
<keyword evidence="5 7" id="KW-1133">Transmembrane helix</keyword>
<organism evidence="8 9">
    <name type="scientific">Trichoplax adhaerens</name>
    <name type="common">Trichoplax reptans</name>
    <dbReference type="NCBI Taxonomy" id="10228"/>
    <lineage>
        <taxon>Eukaryota</taxon>
        <taxon>Metazoa</taxon>
        <taxon>Placozoa</taxon>
        <taxon>Uniplacotomia</taxon>
        <taxon>Trichoplacea</taxon>
        <taxon>Trichoplacidae</taxon>
        <taxon>Trichoplax</taxon>
    </lineage>
</organism>
<protein>
    <submittedName>
        <fullName evidence="8">Uncharacterized protein</fullName>
    </submittedName>
</protein>
<dbReference type="GO" id="GO:0005789">
    <property type="term" value="C:endoplasmic reticulum membrane"/>
    <property type="evidence" value="ECO:0000318"/>
    <property type="project" value="GO_Central"/>
</dbReference>
<gene>
    <name evidence="8" type="ORF">TRIADDRAFT_56462</name>
</gene>
<dbReference type="OrthoDB" id="8914197at2759"/>
<feature type="transmembrane region" description="Helical" evidence="7">
    <location>
        <begin position="71"/>
        <end position="90"/>
    </location>
</feature>
<dbReference type="FunCoup" id="B3RY75">
    <property type="interactions" value="1541"/>
</dbReference>
<dbReference type="GeneID" id="6753657"/>
<keyword evidence="4" id="KW-0256">Endoplasmic reticulum</keyword>
<dbReference type="PANTHER" id="PTHR20955">
    <property type="entry name" value="PROTEIN JAGUNAL HOMOLOG 1"/>
    <property type="match status" value="1"/>
</dbReference>
<dbReference type="AlphaFoldDB" id="B3RY75"/>
<dbReference type="InterPro" id="IPR009787">
    <property type="entry name" value="Jagunal"/>
</dbReference>
<dbReference type="Pfam" id="PF07086">
    <property type="entry name" value="Jagunal"/>
    <property type="match status" value="1"/>
</dbReference>
<evidence type="ECO:0000256" key="5">
    <source>
        <dbReference type="ARBA" id="ARBA00022989"/>
    </source>
</evidence>
<evidence type="ECO:0000313" key="9">
    <source>
        <dbReference type="Proteomes" id="UP000009022"/>
    </source>
</evidence>
<keyword evidence="6 7" id="KW-0472">Membrane</keyword>
<feature type="transmembrane region" description="Helical" evidence="7">
    <location>
        <begin position="138"/>
        <end position="162"/>
    </location>
</feature>
<dbReference type="CTD" id="6753657"/>
<dbReference type="PANTHER" id="PTHR20955:SF1">
    <property type="entry name" value="PROTEIN JAGUNAL HOMOLOG 1"/>
    <property type="match status" value="1"/>
</dbReference>
<feature type="transmembrane region" description="Helical" evidence="7">
    <location>
        <begin position="38"/>
        <end position="59"/>
    </location>
</feature>
<evidence type="ECO:0000256" key="4">
    <source>
        <dbReference type="ARBA" id="ARBA00022824"/>
    </source>
</evidence>
<comment type="similarity">
    <text evidence="2">Belongs to the jagunal family.</text>
</comment>
<comment type="subcellular location">
    <subcellularLocation>
        <location evidence="1">Endoplasmic reticulum membrane</location>
        <topology evidence="1">Multi-pass membrane protein</topology>
    </subcellularLocation>
</comment>
<dbReference type="EMBL" id="DS985245">
    <property type="protein sequence ID" value="EDV24985.1"/>
    <property type="molecule type" value="Genomic_DNA"/>
</dbReference>
<keyword evidence="3 7" id="KW-0812">Transmembrane</keyword>
<dbReference type="HOGENOM" id="CLU_1477013_0_0_1"/>
<evidence type="ECO:0000256" key="3">
    <source>
        <dbReference type="ARBA" id="ARBA00022692"/>
    </source>
</evidence>
<dbReference type="KEGG" id="tad:TRIADDRAFT_56462"/>
<dbReference type="PhylomeDB" id="B3RY75"/>
<sequence length="183" mass="20659">MASRGHHGNIKGSDGSDWKHRERVADHYKRSVEYKSSYSFFTDIYMILLVGVIVVEYILPYALTQSINASLWQHIWLLSIVPVLIGRLALSRNNSGLMILFIFGTLCLGLGPLIAGARDYGFLMYRRINDRTPSDVKVATFAVFGTYSIILRCSFIVIAFIVHILSLRTGAKLCGVWRTKKLD</sequence>
<feature type="transmembrane region" description="Helical" evidence="7">
    <location>
        <begin position="97"/>
        <end position="118"/>
    </location>
</feature>
<name>B3RY75_TRIAD</name>
<evidence type="ECO:0000256" key="6">
    <source>
        <dbReference type="ARBA" id="ARBA00023136"/>
    </source>
</evidence>
<dbReference type="eggNOG" id="KOG4054">
    <property type="taxonomic scope" value="Eukaryota"/>
</dbReference>
<keyword evidence="9" id="KW-1185">Reference proteome</keyword>
<accession>B3RY75</accession>
<dbReference type="STRING" id="10228.B3RY75"/>
<dbReference type="Proteomes" id="UP000009022">
    <property type="component" value="Unassembled WGS sequence"/>
</dbReference>
<dbReference type="RefSeq" id="XP_002112875.1">
    <property type="nucleotide sequence ID" value="XM_002112839.1"/>
</dbReference>
<dbReference type="GO" id="GO:0007029">
    <property type="term" value="P:endoplasmic reticulum organization"/>
    <property type="evidence" value="ECO:0000318"/>
    <property type="project" value="GO_Central"/>
</dbReference>